<organism evidence="2 3">
    <name type="scientific">Nostoc favosum CHAB5714</name>
    <dbReference type="NCBI Taxonomy" id="2780399"/>
    <lineage>
        <taxon>Bacteria</taxon>
        <taxon>Bacillati</taxon>
        <taxon>Cyanobacteriota</taxon>
        <taxon>Cyanophyceae</taxon>
        <taxon>Nostocales</taxon>
        <taxon>Nostocaceae</taxon>
        <taxon>Nostoc</taxon>
        <taxon>Nostoc favosum</taxon>
    </lineage>
</organism>
<evidence type="ECO:0000313" key="3">
    <source>
        <dbReference type="Proteomes" id="UP001199525"/>
    </source>
</evidence>
<evidence type="ECO:0000259" key="1">
    <source>
        <dbReference type="Pfam" id="PF13443"/>
    </source>
</evidence>
<dbReference type="Pfam" id="PF13443">
    <property type="entry name" value="HTH_26"/>
    <property type="match status" value="1"/>
</dbReference>
<dbReference type="Proteomes" id="UP001199525">
    <property type="component" value="Unassembled WGS sequence"/>
</dbReference>
<dbReference type="Gene3D" id="1.10.260.40">
    <property type="entry name" value="lambda repressor-like DNA-binding domains"/>
    <property type="match status" value="1"/>
</dbReference>
<sequence length="97" mass="10849">MNKNPHVGSSLDDLLEEEGTLEEINLIAAKRVIAWQISKAMEEKKLNKAAMAKEMKTSRSSLDRLLDPNNSSVSLDTIERAARVVGKRIRFELVDAI</sequence>
<gene>
    <name evidence="2" type="ORF">LC586_00485</name>
</gene>
<reference evidence="2 3" key="1">
    <citation type="journal article" date="2021" name="Microorganisms">
        <title>Genome Evolution of Filamentous Cyanobacterium Nostoc Species: From Facultative Symbiosis to Free Living.</title>
        <authorList>
            <person name="Huo D."/>
            <person name="Li H."/>
            <person name="Cai F."/>
            <person name="Guo X."/>
            <person name="Qiao Z."/>
            <person name="Wang W."/>
            <person name="Yu G."/>
            <person name="Li R."/>
        </authorList>
    </citation>
    <scope>NUCLEOTIDE SEQUENCE [LARGE SCALE GENOMIC DNA]</scope>
    <source>
        <strain evidence="2 3">CHAB 5714</strain>
    </source>
</reference>
<protein>
    <submittedName>
        <fullName evidence="2">Helix-turn-helix domain-containing protein</fullName>
    </submittedName>
</protein>
<dbReference type="RefSeq" id="WP_229482451.1">
    <property type="nucleotide sequence ID" value="NZ_JAIVFQ010000001.1"/>
</dbReference>
<comment type="caution">
    <text evidence="2">The sequence shown here is derived from an EMBL/GenBank/DDBJ whole genome shotgun (WGS) entry which is preliminary data.</text>
</comment>
<keyword evidence="3" id="KW-1185">Reference proteome</keyword>
<proteinExistence type="predicted"/>
<dbReference type="InterPro" id="IPR001387">
    <property type="entry name" value="Cro/C1-type_HTH"/>
</dbReference>
<name>A0ABS8I2C3_9NOSO</name>
<accession>A0ABS8I2C3</accession>
<dbReference type="SUPFAM" id="SSF47413">
    <property type="entry name" value="lambda repressor-like DNA-binding domains"/>
    <property type="match status" value="1"/>
</dbReference>
<feature type="domain" description="HTH cro/C1-type" evidence="1">
    <location>
        <begin position="37"/>
        <end position="84"/>
    </location>
</feature>
<evidence type="ECO:0000313" key="2">
    <source>
        <dbReference type="EMBL" id="MCC5597757.1"/>
    </source>
</evidence>
<dbReference type="InterPro" id="IPR010982">
    <property type="entry name" value="Lambda_DNA-bd_dom_sf"/>
</dbReference>
<dbReference type="EMBL" id="JAIVFQ010000001">
    <property type="protein sequence ID" value="MCC5597757.1"/>
    <property type="molecule type" value="Genomic_DNA"/>
</dbReference>